<dbReference type="PROSITE" id="PS50048">
    <property type="entry name" value="ZN2_CY6_FUNGAL_2"/>
    <property type="match status" value="1"/>
</dbReference>
<keyword evidence="1" id="KW-0539">Nucleus</keyword>
<dbReference type="CDD" id="cd00067">
    <property type="entry name" value="GAL4"/>
    <property type="match status" value="1"/>
</dbReference>
<dbReference type="Gene3D" id="4.10.240.10">
    <property type="entry name" value="Zn(2)-C6 fungal-type DNA-binding domain"/>
    <property type="match status" value="1"/>
</dbReference>
<dbReference type="Pfam" id="PF11951">
    <property type="entry name" value="Fungal_trans_2"/>
    <property type="match status" value="1"/>
</dbReference>
<dbReference type="InterPro" id="IPR001138">
    <property type="entry name" value="Zn2Cys6_DnaBD"/>
</dbReference>
<feature type="domain" description="Zn(2)-C6 fungal-type" evidence="3">
    <location>
        <begin position="10"/>
        <end position="39"/>
    </location>
</feature>
<accession>A0AAJ0F2U7</accession>
<evidence type="ECO:0000256" key="2">
    <source>
        <dbReference type="SAM" id="MobiDB-lite"/>
    </source>
</evidence>
<comment type="caution">
    <text evidence="4">The sequence shown here is derived from an EMBL/GenBank/DDBJ whole genome shotgun (WGS) entry which is preliminary data.</text>
</comment>
<dbReference type="PROSITE" id="PS00463">
    <property type="entry name" value="ZN2_CY6_FUNGAL_1"/>
    <property type="match status" value="1"/>
</dbReference>
<dbReference type="InterPro" id="IPR036864">
    <property type="entry name" value="Zn2-C6_fun-type_DNA-bd_sf"/>
</dbReference>
<dbReference type="InterPro" id="IPR053178">
    <property type="entry name" value="Osmoadaptation_assoc"/>
</dbReference>
<dbReference type="Pfam" id="PF00172">
    <property type="entry name" value="Zn_clus"/>
    <property type="match status" value="1"/>
</dbReference>
<dbReference type="GO" id="GO:0000981">
    <property type="term" value="F:DNA-binding transcription factor activity, RNA polymerase II-specific"/>
    <property type="evidence" value="ECO:0007669"/>
    <property type="project" value="InterPro"/>
</dbReference>
<dbReference type="SMART" id="SM00066">
    <property type="entry name" value="GAL4"/>
    <property type="match status" value="1"/>
</dbReference>
<dbReference type="PANTHER" id="PTHR38111:SF11">
    <property type="entry name" value="TRANSCRIPTION FACTOR DOMAIN-CONTAINING PROTEIN-RELATED"/>
    <property type="match status" value="1"/>
</dbReference>
<protein>
    <recommendedName>
        <fullName evidence="3">Zn(2)-C6 fungal-type domain-containing protein</fullName>
    </recommendedName>
</protein>
<organism evidence="4 5">
    <name type="scientific">Echria macrotheca</name>
    <dbReference type="NCBI Taxonomy" id="438768"/>
    <lineage>
        <taxon>Eukaryota</taxon>
        <taxon>Fungi</taxon>
        <taxon>Dikarya</taxon>
        <taxon>Ascomycota</taxon>
        <taxon>Pezizomycotina</taxon>
        <taxon>Sordariomycetes</taxon>
        <taxon>Sordariomycetidae</taxon>
        <taxon>Sordariales</taxon>
        <taxon>Schizotheciaceae</taxon>
        <taxon>Echria</taxon>
    </lineage>
</organism>
<dbReference type="GO" id="GO:0008270">
    <property type="term" value="F:zinc ion binding"/>
    <property type="evidence" value="ECO:0007669"/>
    <property type="project" value="InterPro"/>
</dbReference>
<feature type="region of interest" description="Disordered" evidence="2">
    <location>
        <begin position="76"/>
        <end position="98"/>
    </location>
</feature>
<evidence type="ECO:0000313" key="4">
    <source>
        <dbReference type="EMBL" id="KAK1751527.1"/>
    </source>
</evidence>
<dbReference type="SUPFAM" id="SSF57701">
    <property type="entry name" value="Zn2/Cys6 DNA-binding domain"/>
    <property type="match status" value="1"/>
</dbReference>
<dbReference type="PANTHER" id="PTHR38111">
    <property type="entry name" value="ZN(2)-C6 FUNGAL-TYPE DOMAIN-CONTAINING PROTEIN-RELATED"/>
    <property type="match status" value="1"/>
</dbReference>
<dbReference type="Proteomes" id="UP001239445">
    <property type="component" value="Unassembled WGS sequence"/>
</dbReference>
<gene>
    <name evidence="4" type="ORF">QBC47DRAFT_392019</name>
</gene>
<sequence length="563" mass="63214">MVGVPGRSKACHICRQRKMRCDGEVPSCRNCLKSGRVCTGYQRKHAFILSDHMVATGAVPDESDSGKVMVSRWRAADQGGKSHVSPPSSRAGRAGFQARSLSPLSPEMSVRNIFRDRMFALFAEYNLPTTEPFPMWAGDTLIKSLNERGDWMARIMNLPELTPSLEDSLLAACTARLGRQMNQPQLVRESHRLYAKGLAAMRRDVNRRSTEASEQNLAACLALMIYEITECPNDSPDGYMVHYQGAMELLRIRGPVAHQTGLAHSVFQLLRLHAVFQNIIWCQTSFLVDTVWRDIPWATHPETKTPFDFLLDISLDLPNLNIRRQALEKQLAAKKDFRRALLDGLENVREGQRMEAVLEAWYDRLKAVAPGALYHAELSQVASLLDSSETGKVFPVVFRFPNFIVGQNMLYYWIVLMCIQAHMCFTYATLGELSDTLDSVGRANLVCTCDEAGSEGSRTCLRHFGMEMLPPLGHRQEWTTGAAYHICQSIEYFMVYHANAFGPASMIPGLLLVKAYWLFAPRDMSREMTWVNEMMCRVRAGGGGIAGPLMRLRMEGGTVTMVD</sequence>
<name>A0AAJ0F2U7_9PEZI</name>
<dbReference type="EMBL" id="MU839842">
    <property type="protein sequence ID" value="KAK1751527.1"/>
    <property type="molecule type" value="Genomic_DNA"/>
</dbReference>
<dbReference type="InterPro" id="IPR021858">
    <property type="entry name" value="Fun_TF"/>
</dbReference>
<evidence type="ECO:0000259" key="3">
    <source>
        <dbReference type="PROSITE" id="PS50048"/>
    </source>
</evidence>
<keyword evidence="5" id="KW-1185">Reference proteome</keyword>
<proteinExistence type="predicted"/>
<reference evidence="4" key="1">
    <citation type="submission" date="2023-06" db="EMBL/GenBank/DDBJ databases">
        <title>Genome-scale phylogeny and comparative genomics of the fungal order Sordariales.</title>
        <authorList>
            <consortium name="Lawrence Berkeley National Laboratory"/>
            <person name="Hensen N."/>
            <person name="Bonometti L."/>
            <person name="Westerberg I."/>
            <person name="Brannstrom I.O."/>
            <person name="Guillou S."/>
            <person name="Cros-Aarteil S."/>
            <person name="Calhoun S."/>
            <person name="Haridas S."/>
            <person name="Kuo A."/>
            <person name="Mondo S."/>
            <person name="Pangilinan J."/>
            <person name="Riley R."/>
            <person name="Labutti K."/>
            <person name="Andreopoulos B."/>
            <person name="Lipzen A."/>
            <person name="Chen C."/>
            <person name="Yanf M."/>
            <person name="Daum C."/>
            <person name="Ng V."/>
            <person name="Clum A."/>
            <person name="Steindorff A."/>
            <person name="Ohm R."/>
            <person name="Martin F."/>
            <person name="Silar P."/>
            <person name="Natvig D."/>
            <person name="Lalanne C."/>
            <person name="Gautier V."/>
            <person name="Ament-Velasquez S.L."/>
            <person name="Kruys A."/>
            <person name="Hutchinson M.I."/>
            <person name="Powell A.J."/>
            <person name="Barry K."/>
            <person name="Miller A.N."/>
            <person name="Grigoriev I.V."/>
            <person name="Debuchy R."/>
            <person name="Gladieux P."/>
            <person name="Thoren M.H."/>
            <person name="Johannesson H."/>
        </authorList>
    </citation>
    <scope>NUCLEOTIDE SEQUENCE</scope>
    <source>
        <strain evidence="4">PSN4</strain>
    </source>
</reference>
<evidence type="ECO:0000256" key="1">
    <source>
        <dbReference type="ARBA" id="ARBA00023242"/>
    </source>
</evidence>
<dbReference type="AlphaFoldDB" id="A0AAJ0F2U7"/>
<evidence type="ECO:0000313" key="5">
    <source>
        <dbReference type="Proteomes" id="UP001239445"/>
    </source>
</evidence>